<evidence type="ECO:0000256" key="6">
    <source>
        <dbReference type="SAM" id="Phobius"/>
    </source>
</evidence>
<feature type="transmembrane region" description="Helical" evidence="6">
    <location>
        <begin position="107"/>
        <end position="132"/>
    </location>
</feature>
<evidence type="ECO:0000256" key="5">
    <source>
        <dbReference type="ARBA" id="ARBA00023136"/>
    </source>
</evidence>
<feature type="transmembrane region" description="Helical" evidence="6">
    <location>
        <begin position="39"/>
        <end position="58"/>
    </location>
</feature>
<evidence type="ECO:0000256" key="2">
    <source>
        <dbReference type="ARBA" id="ARBA00007322"/>
    </source>
</evidence>
<dbReference type="OrthoDB" id="5581259at2759"/>
<dbReference type="AlphaFoldDB" id="A0A9Q1GXI7"/>
<dbReference type="GO" id="GO:0061024">
    <property type="term" value="P:membrane organization"/>
    <property type="evidence" value="ECO:0007669"/>
    <property type="project" value="TreeGrafter"/>
</dbReference>
<reference evidence="7" key="1">
    <citation type="submission" date="2021-10" db="EMBL/GenBank/DDBJ databases">
        <title>Tropical sea cucumber genome reveals ecological adaptation and Cuvierian tubules defense mechanism.</title>
        <authorList>
            <person name="Chen T."/>
        </authorList>
    </citation>
    <scope>NUCLEOTIDE SEQUENCE</scope>
    <source>
        <strain evidence="7">Nanhai2018</strain>
        <tissue evidence="7">Muscle</tissue>
    </source>
</reference>
<gene>
    <name evidence="7" type="ORF">HOLleu_30945</name>
</gene>
<dbReference type="InterPro" id="IPR051645">
    <property type="entry name" value="PER33/POM33_regulator"/>
</dbReference>
<dbReference type="GO" id="GO:0005783">
    <property type="term" value="C:endoplasmic reticulum"/>
    <property type="evidence" value="ECO:0007669"/>
    <property type="project" value="TreeGrafter"/>
</dbReference>
<evidence type="ECO:0000256" key="1">
    <source>
        <dbReference type="ARBA" id="ARBA00004141"/>
    </source>
</evidence>
<comment type="caution">
    <text evidence="7">The sequence shown here is derived from an EMBL/GenBank/DDBJ whole genome shotgun (WGS) entry which is preliminary data.</text>
</comment>
<protein>
    <submittedName>
        <fullName evidence="7">Transmembrane protein 33</fullName>
    </submittedName>
</protein>
<keyword evidence="8" id="KW-1185">Reference proteome</keyword>
<dbReference type="Proteomes" id="UP001152320">
    <property type="component" value="Chromosome 15"/>
</dbReference>
<dbReference type="EMBL" id="JAIZAY010000015">
    <property type="protein sequence ID" value="KAJ8028647.1"/>
    <property type="molecule type" value="Genomic_DNA"/>
</dbReference>
<evidence type="ECO:0000256" key="4">
    <source>
        <dbReference type="ARBA" id="ARBA00022989"/>
    </source>
</evidence>
<dbReference type="PANTHER" id="PTHR12703:SF4">
    <property type="entry name" value="TRANSMEMBRANE PROTEIN 33"/>
    <property type="match status" value="1"/>
</dbReference>
<comment type="subcellular location">
    <subcellularLocation>
        <location evidence="1">Membrane</location>
        <topology evidence="1">Multi-pass membrane protein</topology>
    </subcellularLocation>
</comment>
<keyword evidence="3 6" id="KW-0812">Transmembrane</keyword>
<feature type="transmembrane region" description="Helical" evidence="6">
    <location>
        <begin position="176"/>
        <end position="202"/>
    </location>
</feature>
<dbReference type="PANTHER" id="PTHR12703">
    <property type="entry name" value="TRANSMEMBRANE PROTEIN 33"/>
    <property type="match status" value="1"/>
</dbReference>
<keyword evidence="4 6" id="KW-1133">Transmembrane helix</keyword>
<dbReference type="Pfam" id="PF03661">
    <property type="entry name" value="TMEM33_Pom33"/>
    <property type="match status" value="1"/>
</dbReference>
<sequence>MASTSEGANTESSSSETQQKGFGVFMNYVSNNKTETAQWFSRLFSIFCAIMYLFPIYGQAVSFGFYQRAIIAHGLTSALRLHQRMPAFQFNRIYLGMLLVEDSCHNLFYSLIFANSYPFTMVLTPVFLLALLHSSNFTKKAITMIGSSFLNPIKALTEKLINKQVDILRFIAMNEILLMPCLIFMGFTGRMSIVVPIIYIRFLTFRYQSRRNPYCRQLFYQMRVATEHYCQRPGTNPAVKTFLQKCIAMISRFAPNETTATG</sequence>
<dbReference type="InterPro" id="IPR005344">
    <property type="entry name" value="TMEM33/Pom33"/>
</dbReference>
<organism evidence="7 8">
    <name type="scientific">Holothuria leucospilota</name>
    <name type="common">Black long sea cucumber</name>
    <name type="synonym">Mertensiothuria leucospilota</name>
    <dbReference type="NCBI Taxonomy" id="206669"/>
    <lineage>
        <taxon>Eukaryota</taxon>
        <taxon>Metazoa</taxon>
        <taxon>Echinodermata</taxon>
        <taxon>Eleutherozoa</taxon>
        <taxon>Echinozoa</taxon>
        <taxon>Holothuroidea</taxon>
        <taxon>Aspidochirotacea</taxon>
        <taxon>Aspidochirotida</taxon>
        <taxon>Holothuriidae</taxon>
        <taxon>Holothuria</taxon>
    </lineage>
</organism>
<name>A0A9Q1GXI7_HOLLE</name>
<dbReference type="GO" id="GO:0016020">
    <property type="term" value="C:membrane"/>
    <property type="evidence" value="ECO:0007669"/>
    <property type="project" value="UniProtKB-SubCell"/>
</dbReference>
<evidence type="ECO:0000313" key="7">
    <source>
        <dbReference type="EMBL" id="KAJ8028647.1"/>
    </source>
</evidence>
<keyword evidence="5 6" id="KW-0472">Membrane</keyword>
<evidence type="ECO:0000313" key="8">
    <source>
        <dbReference type="Proteomes" id="UP001152320"/>
    </source>
</evidence>
<evidence type="ECO:0000256" key="3">
    <source>
        <dbReference type="ARBA" id="ARBA00022692"/>
    </source>
</evidence>
<proteinExistence type="inferred from homology"/>
<accession>A0A9Q1GXI7</accession>
<comment type="similarity">
    <text evidence="2">Belongs to the PER33/POM33 family.</text>
</comment>
<dbReference type="GO" id="GO:0071786">
    <property type="term" value="P:endoplasmic reticulum tubular network organization"/>
    <property type="evidence" value="ECO:0007669"/>
    <property type="project" value="TreeGrafter"/>
</dbReference>